<comment type="similarity">
    <text evidence="1">Belongs to the type-I restriction system S methylase family.</text>
</comment>
<evidence type="ECO:0000259" key="4">
    <source>
        <dbReference type="Pfam" id="PF01420"/>
    </source>
</evidence>
<dbReference type="Proteomes" id="UP000228976">
    <property type="component" value="Unassembled WGS sequence"/>
</dbReference>
<evidence type="ECO:0000256" key="1">
    <source>
        <dbReference type="ARBA" id="ARBA00010923"/>
    </source>
</evidence>
<dbReference type="GO" id="GO:0003677">
    <property type="term" value="F:DNA binding"/>
    <property type="evidence" value="ECO:0007669"/>
    <property type="project" value="UniProtKB-KW"/>
</dbReference>
<accession>A0A261F9Y0</accession>
<feature type="domain" description="Type I restriction modification DNA specificity" evidence="4">
    <location>
        <begin position="182"/>
        <end position="332"/>
    </location>
</feature>
<dbReference type="Gene3D" id="3.90.220.20">
    <property type="entry name" value="DNA methylase specificity domains"/>
    <property type="match status" value="2"/>
</dbReference>
<dbReference type="RefSeq" id="WP_158520463.1">
    <property type="nucleotide sequence ID" value="NZ_JACBYZ010000001.1"/>
</dbReference>
<reference evidence="5 6" key="1">
    <citation type="journal article" date="2017" name="BMC Genomics">
        <title>Comparative genomic and phylogenomic analyses of the Bifidobacteriaceae family.</title>
        <authorList>
            <person name="Lugli G.A."/>
            <person name="Milani C."/>
            <person name="Turroni F."/>
            <person name="Duranti S."/>
            <person name="Mancabelli L."/>
            <person name="Mangifesta M."/>
            <person name="Ferrario C."/>
            <person name="Modesto M."/>
            <person name="Mattarelli P."/>
            <person name="Jiri K."/>
            <person name="van Sinderen D."/>
            <person name="Ventura M."/>
        </authorList>
    </citation>
    <scope>NUCLEOTIDE SEQUENCE [LARGE SCALE GENOMIC DNA]</scope>
    <source>
        <strain evidence="5 6">LMG 21773</strain>
    </source>
</reference>
<keyword evidence="3" id="KW-0238">DNA-binding</keyword>
<keyword evidence="2" id="KW-0680">Restriction system</keyword>
<protein>
    <submittedName>
        <fullName evidence="5">Type I restriction modification DNA specificity protein</fullName>
    </submittedName>
</protein>
<comment type="caution">
    <text evidence="5">The sequence shown here is derived from an EMBL/GenBank/DDBJ whole genome shotgun (WGS) entry which is preliminary data.</text>
</comment>
<dbReference type="OrthoDB" id="5109672at2"/>
<keyword evidence="6" id="KW-1185">Reference proteome</keyword>
<dbReference type="InterPro" id="IPR044946">
    <property type="entry name" value="Restrct_endonuc_typeI_TRD_sf"/>
</dbReference>
<dbReference type="EMBL" id="MWWU01000002">
    <property type="protein sequence ID" value="OZG55793.1"/>
    <property type="molecule type" value="Genomic_DNA"/>
</dbReference>
<name>A0A261F9Y0_9BIFI</name>
<sequence length="340" mass="38731">MKLDTTKWKWFQLGGDDGLFDIRKGKRLTSEDQTEGNTPYIGAIDSNNGVSNYIGQEPIHEGNTISLSYNGSVGEAFYQPTPYWATDDVNALYLRPEHGTLSPATGLFVCAVLKHDKYRYSYGRKWTLDNMTATKVKLPATSDGKPDWQWMELYISSLHSEPLKTRNAGKNTLKPLEFDIHEWREFRAEELFDSIYKVAAYDDSELEQVGVWNEKVIPYVTRTDLDNSVKSLVVNAGLGNVENGNAIVIGDTTSTISYQPGPFVAGEHIIAARADWMNKYTGLFITCLLRRERYRYSYGRAFKLDSIRNTELRLPVTSDGVPDWQWMENYIKSLPYGDRL</sequence>
<evidence type="ECO:0000313" key="5">
    <source>
        <dbReference type="EMBL" id="OZG55793.1"/>
    </source>
</evidence>
<proteinExistence type="inferred from homology"/>
<evidence type="ECO:0000313" key="6">
    <source>
        <dbReference type="Proteomes" id="UP000228976"/>
    </source>
</evidence>
<dbReference type="SUPFAM" id="SSF116734">
    <property type="entry name" value="DNA methylase specificity domain"/>
    <property type="match status" value="1"/>
</dbReference>
<dbReference type="Pfam" id="PF01420">
    <property type="entry name" value="Methylase_S"/>
    <property type="match status" value="2"/>
</dbReference>
<dbReference type="InterPro" id="IPR000055">
    <property type="entry name" value="Restrct_endonuc_typeI_TRD"/>
</dbReference>
<evidence type="ECO:0000256" key="3">
    <source>
        <dbReference type="ARBA" id="ARBA00023125"/>
    </source>
</evidence>
<gene>
    <name evidence="5" type="ORF">AEAE_0281</name>
</gene>
<feature type="domain" description="Type I restriction modification DNA specificity" evidence="4">
    <location>
        <begin position="8"/>
        <end position="158"/>
    </location>
</feature>
<dbReference type="AlphaFoldDB" id="A0A261F9Y0"/>
<dbReference type="GO" id="GO:0009307">
    <property type="term" value="P:DNA restriction-modification system"/>
    <property type="evidence" value="ECO:0007669"/>
    <property type="project" value="UniProtKB-KW"/>
</dbReference>
<organism evidence="5 6">
    <name type="scientific">Aeriscardovia aeriphila</name>
    <dbReference type="NCBI Taxonomy" id="218139"/>
    <lineage>
        <taxon>Bacteria</taxon>
        <taxon>Bacillati</taxon>
        <taxon>Actinomycetota</taxon>
        <taxon>Actinomycetes</taxon>
        <taxon>Bifidobacteriales</taxon>
        <taxon>Bifidobacteriaceae</taxon>
        <taxon>Aeriscardovia</taxon>
    </lineage>
</organism>
<evidence type="ECO:0000256" key="2">
    <source>
        <dbReference type="ARBA" id="ARBA00022747"/>
    </source>
</evidence>